<protein>
    <recommendedName>
        <fullName evidence="2">2TM domain-containing protein</fullName>
    </recommendedName>
</protein>
<evidence type="ECO:0000313" key="4">
    <source>
        <dbReference type="Proteomes" id="UP001501624"/>
    </source>
</evidence>
<evidence type="ECO:0000256" key="1">
    <source>
        <dbReference type="SAM" id="Phobius"/>
    </source>
</evidence>
<name>A0ABP7HKU4_9PSEU</name>
<gene>
    <name evidence="3" type="ORF">GCM10022380_09540</name>
</gene>
<proteinExistence type="predicted"/>
<evidence type="ECO:0000313" key="3">
    <source>
        <dbReference type="EMBL" id="GAA3794689.1"/>
    </source>
</evidence>
<accession>A0ABP7HKU4</accession>
<reference evidence="4" key="1">
    <citation type="journal article" date="2019" name="Int. J. Syst. Evol. Microbiol.">
        <title>The Global Catalogue of Microorganisms (GCM) 10K type strain sequencing project: providing services to taxonomists for standard genome sequencing and annotation.</title>
        <authorList>
            <consortium name="The Broad Institute Genomics Platform"/>
            <consortium name="The Broad Institute Genome Sequencing Center for Infectious Disease"/>
            <person name="Wu L."/>
            <person name="Ma J."/>
        </authorList>
    </citation>
    <scope>NUCLEOTIDE SEQUENCE [LARGE SCALE GENOMIC DNA]</scope>
    <source>
        <strain evidence="4">JCM 17017</strain>
    </source>
</reference>
<evidence type="ECO:0000259" key="2">
    <source>
        <dbReference type="Pfam" id="PF13239"/>
    </source>
</evidence>
<dbReference type="EMBL" id="BAABCM010000001">
    <property type="protein sequence ID" value="GAA3794689.1"/>
    <property type="molecule type" value="Genomic_DNA"/>
</dbReference>
<keyword evidence="4" id="KW-1185">Reference proteome</keyword>
<dbReference type="Proteomes" id="UP001501624">
    <property type="component" value="Unassembled WGS sequence"/>
</dbReference>
<keyword evidence="1" id="KW-0472">Membrane</keyword>
<dbReference type="Pfam" id="PF13239">
    <property type="entry name" value="2TM"/>
    <property type="match status" value="1"/>
</dbReference>
<comment type="caution">
    <text evidence="3">The sequence shown here is derived from an EMBL/GenBank/DDBJ whole genome shotgun (WGS) entry which is preliminary data.</text>
</comment>
<keyword evidence="1" id="KW-0812">Transmembrane</keyword>
<organism evidence="3 4">
    <name type="scientific">Amycolatopsis tucumanensis</name>
    <dbReference type="NCBI Taxonomy" id="401106"/>
    <lineage>
        <taxon>Bacteria</taxon>
        <taxon>Bacillati</taxon>
        <taxon>Actinomycetota</taxon>
        <taxon>Actinomycetes</taxon>
        <taxon>Pseudonocardiales</taxon>
        <taxon>Pseudonocardiaceae</taxon>
        <taxon>Amycolatopsis</taxon>
    </lineage>
</organism>
<feature type="transmembrane region" description="Helical" evidence="1">
    <location>
        <begin position="55"/>
        <end position="77"/>
    </location>
</feature>
<feature type="domain" description="2TM" evidence="2">
    <location>
        <begin position="18"/>
        <end position="89"/>
    </location>
</feature>
<dbReference type="InterPro" id="IPR025698">
    <property type="entry name" value="2TM_dom"/>
</dbReference>
<keyword evidence="1" id="KW-1133">Transmembrane helix</keyword>
<sequence length="95" mass="10946">MGHKEVVTVTDTEAGRREHAVARLKQKRDYYQHVAVFVLINGFLIGVWALTGADFFWPVFPLGAWGVGLIMHTWDTFSPNSPSERRIRREMDRMA</sequence>
<feature type="transmembrane region" description="Helical" evidence="1">
    <location>
        <begin position="30"/>
        <end position="49"/>
    </location>
</feature>